<evidence type="ECO:0000256" key="1">
    <source>
        <dbReference type="SAM" id="Phobius"/>
    </source>
</evidence>
<keyword evidence="3" id="KW-1185">Reference proteome</keyword>
<evidence type="ECO:0000313" key="3">
    <source>
        <dbReference type="Proteomes" id="UP000422989"/>
    </source>
</evidence>
<evidence type="ECO:0000313" key="2">
    <source>
        <dbReference type="EMBL" id="QGU28578.1"/>
    </source>
</evidence>
<name>A0A6I6EC57_9MICO</name>
<dbReference type="AlphaFoldDB" id="A0A6I6EC57"/>
<protein>
    <submittedName>
        <fullName evidence="2">Multidrug ABC transporter ATPase</fullName>
    </submittedName>
</protein>
<keyword evidence="1" id="KW-0472">Membrane</keyword>
<feature type="transmembrane region" description="Helical" evidence="1">
    <location>
        <begin position="54"/>
        <end position="76"/>
    </location>
</feature>
<dbReference type="EMBL" id="CP032550">
    <property type="protein sequence ID" value="QGU28578.1"/>
    <property type="molecule type" value="Genomic_DNA"/>
</dbReference>
<feature type="transmembrane region" description="Helical" evidence="1">
    <location>
        <begin position="17"/>
        <end position="42"/>
    </location>
</feature>
<keyword evidence="1" id="KW-0812">Transmembrane</keyword>
<dbReference type="RefSeq" id="WP_156243126.1">
    <property type="nucleotide sequence ID" value="NZ_BAAAZL010000003.1"/>
</dbReference>
<keyword evidence="1" id="KW-1133">Transmembrane helix</keyword>
<sequence>MSTHPSPQPAVRRIDRILAFASLGVVILSIGCFLSVMIATWAGVTDFSGGAWPVVFLVQLIGPIVAFLLLLTLLITSFARRGRASREG</sequence>
<gene>
    <name evidence="2" type="ORF">D7D94_13530</name>
</gene>
<proteinExistence type="predicted"/>
<accession>A0A6I6EC57</accession>
<dbReference type="OrthoDB" id="4990996at2"/>
<dbReference type="KEGG" id="moj:D7D94_13530"/>
<organism evidence="2 3">
    <name type="scientific">Microbacterium oryzae</name>
    <dbReference type="NCBI Taxonomy" id="743009"/>
    <lineage>
        <taxon>Bacteria</taxon>
        <taxon>Bacillati</taxon>
        <taxon>Actinomycetota</taxon>
        <taxon>Actinomycetes</taxon>
        <taxon>Micrococcales</taxon>
        <taxon>Microbacteriaceae</taxon>
        <taxon>Microbacterium</taxon>
    </lineage>
</organism>
<reference evidence="2 3" key="1">
    <citation type="submission" date="2018-09" db="EMBL/GenBank/DDBJ databases">
        <title>Whole genome sequencing of Microbacterium oryzae strain MB-10T.</title>
        <authorList>
            <person name="Das S.K."/>
        </authorList>
    </citation>
    <scope>NUCLEOTIDE SEQUENCE [LARGE SCALE GENOMIC DNA]</scope>
    <source>
        <strain evidence="2 3">MB-10</strain>
    </source>
</reference>
<dbReference type="Proteomes" id="UP000422989">
    <property type="component" value="Chromosome"/>
</dbReference>